<keyword evidence="3" id="KW-0349">Heme</keyword>
<dbReference type="InterPro" id="IPR022655">
    <property type="entry name" value="DUF1553"/>
</dbReference>
<proteinExistence type="predicted"/>
<feature type="compositionally biased region" description="Basic and acidic residues" evidence="4">
    <location>
        <begin position="509"/>
        <end position="522"/>
    </location>
</feature>
<evidence type="ECO:0000313" key="9">
    <source>
        <dbReference type="Proteomes" id="UP000593765"/>
    </source>
</evidence>
<dbReference type="InterPro" id="IPR011444">
    <property type="entry name" value="DUF1549"/>
</dbReference>
<gene>
    <name evidence="8" type="ORF">IPV69_25810</name>
</gene>
<dbReference type="GO" id="GO:0046872">
    <property type="term" value="F:metal ion binding"/>
    <property type="evidence" value="ECO:0007669"/>
    <property type="project" value="UniProtKB-KW"/>
</dbReference>
<evidence type="ECO:0000313" key="8">
    <source>
        <dbReference type="EMBL" id="QOV89568.1"/>
    </source>
</evidence>
<feature type="chain" id="PRO_5034988819" evidence="5">
    <location>
        <begin position="28"/>
        <end position="857"/>
    </location>
</feature>
<dbReference type="Gene3D" id="2.60.120.260">
    <property type="entry name" value="Galactose-binding domain-like"/>
    <property type="match status" value="1"/>
</dbReference>
<feature type="domain" description="Cytochrome c" evidence="7">
    <location>
        <begin position="22"/>
        <end position="120"/>
    </location>
</feature>
<dbReference type="PANTHER" id="PTHR35889:SF3">
    <property type="entry name" value="F-BOX DOMAIN-CONTAINING PROTEIN"/>
    <property type="match status" value="1"/>
</dbReference>
<feature type="region of interest" description="Disordered" evidence="4">
    <location>
        <begin position="509"/>
        <end position="556"/>
    </location>
</feature>
<dbReference type="RefSeq" id="WP_206292615.1">
    <property type="nucleotide sequence ID" value="NZ_CP063458.1"/>
</dbReference>
<dbReference type="InterPro" id="IPR008979">
    <property type="entry name" value="Galactose-bd-like_sf"/>
</dbReference>
<keyword evidence="9" id="KW-1185">Reference proteome</keyword>
<dbReference type="InterPro" id="IPR000421">
    <property type="entry name" value="FA58C"/>
</dbReference>
<evidence type="ECO:0000256" key="1">
    <source>
        <dbReference type="ARBA" id="ARBA00022723"/>
    </source>
</evidence>
<evidence type="ECO:0000256" key="4">
    <source>
        <dbReference type="SAM" id="MobiDB-lite"/>
    </source>
</evidence>
<sequence>MKHDLFTISRIACMACIVGMFASSAAAQVDFDREIRPILENRCVECHGEKKQKGDLRLDTKSHASKGGENGAVIVAGKSVESALFKRVASANKDEVMPPNGEPLSAAQIVLIKRWIDSGAVWPESAADQAASVDKRLQHWAWQPIRRPANGRCVDDFITAKLAETHLTLSAPADARTLVRRMYFDVTGLPPTPEQLESAIHDPQSEIEKLLASRRFGEKWARHWLDVVRFAESDGFEMNRARANAWPYRDYVIAAFNDDKPYDQFIREQLAGDAFNADAATGFLVGGGKDRVGSNDPVLTTNQRADELHDMVSTTAATFLGITLNCARCHDHKFDPIPTKDYYGFVGMLQGVQHGERLWRMSVEAPEKVEEKQSWPAVVAGRNDDNFPPTNARFVRFTITACSSGEPCIDELEVFNTDGENVARGAKVTVSGTFANGTNANHQAKFLNDGQYGNARSWISERKGGGTAQLEFANTEQIDHVSWSRDRSEGGPKYKDRLATGYHIDVSDDGKSWRTVSSDKRRANSAPKGPQVYAGTFQMPGPTRRNHRGDPMQPREEVTPAVLSMIGKPMALPGNEPEQKRRLALANWIASADNPLTARVIVNRLWHYHFGTGLVDTPSDYGINGSRPTHPELLDFLASELITHGWSLKHVHRLILNSKTYQQSSAFNEVAARVDSNTRLLWRFPPRRLDAEAVRDAMLAVSGKLDLTMGGPGFDLFERNDNYVKVYVTKAECGPAEFRRMVYQSKPRTMLDDFLGAFDCPDAGQPQPKRTSSTTPLQALNLLNSNFSLQQSTFLAERLKQEAGGDVTRQIERAFALMFQRKPTAEELRGALALVKQHGLPALCRALYNTNEFIRLN</sequence>
<dbReference type="Pfam" id="PF07583">
    <property type="entry name" value="PSCyt2"/>
    <property type="match status" value="1"/>
</dbReference>
<dbReference type="Proteomes" id="UP000593765">
    <property type="component" value="Chromosome"/>
</dbReference>
<dbReference type="GO" id="GO:0020037">
    <property type="term" value="F:heme binding"/>
    <property type="evidence" value="ECO:0007669"/>
    <property type="project" value="InterPro"/>
</dbReference>
<dbReference type="SUPFAM" id="SSF49785">
    <property type="entry name" value="Galactose-binding domain-like"/>
    <property type="match status" value="1"/>
</dbReference>
<dbReference type="EMBL" id="CP063458">
    <property type="protein sequence ID" value="QOV89568.1"/>
    <property type="molecule type" value="Genomic_DNA"/>
</dbReference>
<dbReference type="PANTHER" id="PTHR35889">
    <property type="entry name" value="CYCLOINULO-OLIGOSACCHARIDE FRUCTANOTRANSFERASE-RELATED"/>
    <property type="match status" value="1"/>
</dbReference>
<feature type="domain" description="F5/8 type C" evidence="6">
    <location>
        <begin position="408"/>
        <end position="568"/>
    </location>
</feature>
<organism evidence="8 9">
    <name type="scientific">Humisphaera borealis</name>
    <dbReference type="NCBI Taxonomy" id="2807512"/>
    <lineage>
        <taxon>Bacteria</taxon>
        <taxon>Pseudomonadati</taxon>
        <taxon>Planctomycetota</taxon>
        <taxon>Phycisphaerae</taxon>
        <taxon>Tepidisphaerales</taxon>
        <taxon>Tepidisphaeraceae</taxon>
        <taxon>Humisphaera</taxon>
    </lineage>
</organism>
<dbReference type="Pfam" id="PF07587">
    <property type="entry name" value="PSD1"/>
    <property type="match status" value="1"/>
</dbReference>
<dbReference type="KEGG" id="hbs:IPV69_25810"/>
<evidence type="ECO:0000259" key="6">
    <source>
        <dbReference type="PROSITE" id="PS50022"/>
    </source>
</evidence>
<evidence type="ECO:0000256" key="2">
    <source>
        <dbReference type="ARBA" id="ARBA00023004"/>
    </source>
</evidence>
<dbReference type="Pfam" id="PF07635">
    <property type="entry name" value="PSCyt1"/>
    <property type="match status" value="1"/>
</dbReference>
<feature type="signal peptide" evidence="5">
    <location>
        <begin position="1"/>
        <end position="27"/>
    </location>
</feature>
<accession>A0A7M2WVL5</accession>
<dbReference type="GO" id="GO:0009055">
    <property type="term" value="F:electron transfer activity"/>
    <property type="evidence" value="ECO:0007669"/>
    <property type="project" value="InterPro"/>
</dbReference>
<keyword evidence="1 3" id="KW-0479">Metal-binding</keyword>
<keyword evidence="2 3" id="KW-0408">Iron</keyword>
<dbReference type="AlphaFoldDB" id="A0A7M2WVL5"/>
<protein>
    <submittedName>
        <fullName evidence="8">PSD1 domain-containing protein</fullName>
    </submittedName>
</protein>
<keyword evidence="5" id="KW-0732">Signal</keyword>
<evidence type="ECO:0000256" key="3">
    <source>
        <dbReference type="PROSITE-ProRule" id="PRU00433"/>
    </source>
</evidence>
<reference evidence="8 9" key="1">
    <citation type="submission" date="2020-10" db="EMBL/GenBank/DDBJ databases">
        <title>Wide distribution of Phycisphaera-like planctomycetes from WD2101 soil group in peatlands and genome analysis of the first cultivated representative.</title>
        <authorList>
            <person name="Dedysh S.N."/>
            <person name="Beletsky A.V."/>
            <person name="Ivanova A."/>
            <person name="Kulichevskaya I.S."/>
            <person name="Suzina N.E."/>
            <person name="Philippov D.A."/>
            <person name="Rakitin A.L."/>
            <person name="Mardanov A.V."/>
            <person name="Ravin N.V."/>
        </authorList>
    </citation>
    <scope>NUCLEOTIDE SEQUENCE [LARGE SCALE GENOMIC DNA]</scope>
    <source>
        <strain evidence="8 9">M1803</strain>
    </source>
</reference>
<name>A0A7M2WVL5_9BACT</name>
<evidence type="ECO:0000256" key="5">
    <source>
        <dbReference type="SAM" id="SignalP"/>
    </source>
</evidence>
<dbReference type="InterPro" id="IPR009056">
    <property type="entry name" value="Cyt_c-like_dom"/>
</dbReference>
<dbReference type="PROSITE" id="PS50022">
    <property type="entry name" value="FA58C_3"/>
    <property type="match status" value="1"/>
</dbReference>
<evidence type="ECO:0000259" key="7">
    <source>
        <dbReference type="PROSITE" id="PS51007"/>
    </source>
</evidence>
<dbReference type="PROSITE" id="PS51007">
    <property type="entry name" value="CYTC"/>
    <property type="match status" value="1"/>
</dbReference>
<dbReference type="InterPro" id="IPR011429">
    <property type="entry name" value="Cyt_c_Planctomycete-type"/>
</dbReference>